<gene>
    <name evidence="3" type="ORF">SAMN02745752_02225</name>
</gene>
<feature type="transmembrane region" description="Helical" evidence="1">
    <location>
        <begin position="409"/>
        <end position="431"/>
    </location>
</feature>
<evidence type="ECO:0000256" key="1">
    <source>
        <dbReference type="SAM" id="Phobius"/>
    </source>
</evidence>
<keyword evidence="2" id="KW-0732">Signal</keyword>
<keyword evidence="4" id="KW-1185">Reference proteome</keyword>
<organism evidence="3 4">
    <name type="scientific">Marinospirillum alkaliphilum DSM 21637</name>
    <dbReference type="NCBI Taxonomy" id="1122209"/>
    <lineage>
        <taxon>Bacteria</taxon>
        <taxon>Pseudomonadati</taxon>
        <taxon>Pseudomonadota</taxon>
        <taxon>Gammaproteobacteria</taxon>
        <taxon>Oceanospirillales</taxon>
        <taxon>Oceanospirillaceae</taxon>
        <taxon>Marinospirillum</taxon>
    </lineage>
</organism>
<dbReference type="InterPro" id="IPR025738">
    <property type="entry name" value="BatD"/>
</dbReference>
<evidence type="ECO:0000256" key="2">
    <source>
        <dbReference type="SAM" id="SignalP"/>
    </source>
</evidence>
<dbReference type="Proteomes" id="UP000182350">
    <property type="component" value="Unassembled WGS sequence"/>
</dbReference>
<dbReference type="OrthoDB" id="5293418at2"/>
<name>A0A1K1YGF4_9GAMM</name>
<evidence type="ECO:0000313" key="3">
    <source>
        <dbReference type="EMBL" id="SFX60846.1"/>
    </source>
</evidence>
<protein>
    <submittedName>
        <fullName evidence="3">Oxygen tolerance</fullName>
    </submittedName>
</protein>
<proteinExistence type="predicted"/>
<sequence>MKRWLSIGSALLLLISPAAWAVLLTVSQPRLTAGETLELLVETRSSREQAPTLIWPDGWSSHFELLEQTHQVQQSARGDFQHRWLLLLQHRQPDSISRTLSLPPLRVDGRASPPFEILIEAARRPAGTPVQTPRQPLEMQHRVDFSEAYVGQTLLYELLIRYQGYPVEPRLSQLEVTGATVRELGDGREQGFSQRGTRWQEARWQHLIQLHETSAQVQPRYFSARLNLPGQSDSRRYEAEVAALPLRIRSIPADWPTERAWLPALGAQLTVQGVSASQQLAAGQALELQVELDVVGQQARNLPRFAGGMQGQWRVEPLSEEMRDRLVDGLLVGSLRQRLLLHPQASGRLALPELAVHWWDVQAHQPRVVRKTLPAVLVQPGAAEVSGVPETLSPAGLDSGTPPPNWSRLVWTGLAGLLLLVISVLLLVLALRLFKRWWIREEDELPPLNP</sequence>
<keyword evidence="1" id="KW-1133">Transmembrane helix</keyword>
<feature type="signal peptide" evidence="2">
    <location>
        <begin position="1"/>
        <end position="21"/>
    </location>
</feature>
<dbReference type="PANTHER" id="PTHR40940">
    <property type="entry name" value="PROTEIN BATD-RELATED"/>
    <property type="match status" value="1"/>
</dbReference>
<dbReference type="STRING" id="1122209.SAMN02745752_02225"/>
<keyword evidence="1" id="KW-0472">Membrane</keyword>
<dbReference type="RefSeq" id="WP_072326533.1">
    <property type="nucleotide sequence ID" value="NZ_FPJW01000008.1"/>
</dbReference>
<dbReference type="PANTHER" id="PTHR40940:SF1">
    <property type="entry name" value="PROTEIN BATD"/>
    <property type="match status" value="1"/>
</dbReference>
<dbReference type="EMBL" id="FPJW01000008">
    <property type="protein sequence ID" value="SFX60846.1"/>
    <property type="molecule type" value="Genomic_DNA"/>
</dbReference>
<dbReference type="AlphaFoldDB" id="A0A1K1YGF4"/>
<keyword evidence="1" id="KW-0812">Transmembrane</keyword>
<accession>A0A1K1YGF4</accession>
<reference evidence="3 4" key="1">
    <citation type="submission" date="2016-11" db="EMBL/GenBank/DDBJ databases">
        <authorList>
            <person name="Jaros S."/>
            <person name="Januszkiewicz K."/>
            <person name="Wedrychowicz H."/>
        </authorList>
    </citation>
    <scope>NUCLEOTIDE SEQUENCE [LARGE SCALE GENOMIC DNA]</scope>
    <source>
        <strain evidence="3 4">DSM 21637</strain>
    </source>
</reference>
<evidence type="ECO:0000313" key="4">
    <source>
        <dbReference type="Proteomes" id="UP000182350"/>
    </source>
</evidence>
<feature type="chain" id="PRO_5012408153" evidence="2">
    <location>
        <begin position="22"/>
        <end position="450"/>
    </location>
</feature>